<keyword evidence="7" id="KW-0520">NAD</keyword>
<organism evidence="9 10">
    <name type="scientific">Monosiga brevicollis</name>
    <name type="common">Choanoflagellate</name>
    <dbReference type="NCBI Taxonomy" id="81824"/>
    <lineage>
        <taxon>Eukaryota</taxon>
        <taxon>Choanoflagellata</taxon>
        <taxon>Craspedida</taxon>
        <taxon>Salpingoecidae</taxon>
        <taxon>Monosiga</taxon>
    </lineage>
</organism>
<comment type="cofactor">
    <cofactor evidence="2">
        <name>NAD(+)</name>
        <dbReference type="ChEBI" id="CHEBI:57540"/>
    </cofactor>
</comment>
<protein>
    <recommendedName>
        <fullName evidence="5">deoxyhypusine synthase</fullName>
        <ecNumber evidence="5">2.5.1.46</ecNumber>
    </recommendedName>
</protein>
<evidence type="ECO:0000256" key="8">
    <source>
        <dbReference type="ARBA" id="ARBA00023256"/>
    </source>
</evidence>
<gene>
    <name evidence="9" type="ORF">MONBRDRAFT_15470</name>
</gene>
<comment type="pathway">
    <text evidence="3">Protein modification; eIF5A hypusination.</text>
</comment>
<reference evidence="9 10" key="1">
    <citation type="journal article" date="2008" name="Nature">
        <title>The genome of the choanoflagellate Monosiga brevicollis and the origin of metazoans.</title>
        <authorList>
            <consortium name="JGI Sequencing"/>
            <person name="King N."/>
            <person name="Westbrook M.J."/>
            <person name="Young S.L."/>
            <person name="Kuo A."/>
            <person name="Abedin M."/>
            <person name="Chapman J."/>
            <person name="Fairclough S."/>
            <person name="Hellsten U."/>
            <person name="Isogai Y."/>
            <person name="Letunic I."/>
            <person name="Marr M."/>
            <person name="Pincus D."/>
            <person name="Putnam N."/>
            <person name="Rokas A."/>
            <person name="Wright K.J."/>
            <person name="Zuzow R."/>
            <person name="Dirks W."/>
            <person name="Good M."/>
            <person name="Goodstein D."/>
            <person name="Lemons D."/>
            <person name="Li W."/>
            <person name="Lyons J.B."/>
            <person name="Morris A."/>
            <person name="Nichols S."/>
            <person name="Richter D.J."/>
            <person name="Salamov A."/>
            <person name="Bork P."/>
            <person name="Lim W.A."/>
            <person name="Manning G."/>
            <person name="Miller W.T."/>
            <person name="McGinnis W."/>
            <person name="Shapiro H."/>
            <person name="Tjian R."/>
            <person name="Grigoriev I.V."/>
            <person name="Rokhsar D."/>
        </authorList>
    </citation>
    <scope>NUCLEOTIDE SEQUENCE [LARGE SCALE GENOMIC DNA]</scope>
    <source>
        <strain evidence="10">MX1 / ATCC 50154</strain>
    </source>
</reference>
<dbReference type="Pfam" id="PF01916">
    <property type="entry name" value="DS"/>
    <property type="match status" value="1"/>
</dbReference>
<dbReference type="EC" id="2.5.1.46" evidence="5"/>
<dbReference type="PANTHER" id="PTHR11703">
    <property type="entry name" value="DEOXYHYPUSINE SYNTHASE"/>
    <property type="match status" value="1"/>
</dbReference>
<evidence type="ECO:0000256" key="6">
    <source>
        <dbReference type="ARBA" id="ARBA00022679"/>
    </source>
</evidence>
<dbReference type="STRING" id="81824.A9UV86"/>
<dbReference type="RefSeq" id="XP_001744335.1">
    <property type="nucleotide sequence ID" value="XM_001744283.1"/>
</dbReference>
<keyword evidence="8" id="KW-0386">Hypusine biosynthesis</keyword>
<dbReference type="Proteomes" id="UP000001357">
    <property type="component" value="Unassembled WGS sequence"/>
</dbReference>
<dbReference type="GO" id="GO:0005737">
    <property type="term" value="C:cytoplasm"/>
    <property type="evidence" value="ECO:0000318"/>
    <property type="project" value="GO_Central"/>
</dbReference>
<evidence type="ECO:0000256" key="7">
    <source>
        <dbReference type="ARBA" id="ARBA00023027"/>
    </source>
</evidence>
<dbReference type="SUPFAM" id="SSF52467">
    <property type="entry name" value="DHS-like NAD/FAD-binding domain"/>
    <property type="match status" value="1"/>
</dbReference>
<evidence type="ECO:0000313" key="9">
    <source>
        <dbReference type="EMBL" id="EDQ91038.1"/>
    </source>
</evidence>
<dbReference type="eggNOG" id="KOG2924">
    <property type="taxonomic scope" value="Eukaryota"/>
</dbReference>
<dbReference type="InterPro" id="IPR029035">
    <property type="entry name" value="DHS-like_NAD/FAD-binding_dom"/>
</dbReference>
<dbReference type="GO" id="GO:0008216">
    <property type="term" value="P:spermidine metabolic process"/>
    <property type="evidence" value="ECO:0000318"/>
    <property type="project" value="GO_Central"/>
</dbReference>
<dbReference type="FunCoup" id="A9UV86">
    <property type="interactions" value="1089"/>
</dbReference>
<dbReference type="NCBIfam" id="TIGR00321">
    <property type="entry name" value="dhys"/>
    <property type="match status" value="1"/>
</dbReference>
<name>A9UV86_MONBE</name>
<dbReference type="OMA" id="HSIINAN"/>
<dbReference type="InParanoid" id="A9UV86"/>
<dbReference type="FunFam" id="3.40.910.10:FF:000001">
    <property type="entry name" value="Probable deoxyhypusine synthase"/>
    <property type="match status" value="1"/>
</dbReference>
<proteinExistence type="inferred from homology"/>
<evidence type="ECO:0000256" key="2">
    <source>
        <dbReference type="ARBA" id="ARBA00001911"/>
    </source>
</evidence>
<dbReference type="AlphaFoldDB" id="A9UV86"/>
<dbReference type="PANTHER" id="PTHR11703:SF0">
    <property type="entry name" value="DEOXYHYPUSINE SYNTHASE"/>
    <property type="match status" value="1"/>
</dbReference>
<evidence type="ECO:0000256" key="5">
    <source>
        <dbReference type="ARBA" id="ARBA00012683"/>
    </source>
</evidence>
<keyword evidence="6" id="KW-0808">Transferase</keyword>
<dbReference type="InterPro" id="IPR002773">
    <property type="entry name" value="Deoxyhypusine_synthase"/>
</dbReference>
<sequence>MADATQLSQAAVLLRSAPMPEDAVKVKGYDFNQGIDHDALLESFARTGFQATSFGQAVDEINRMVGRQAGVSGIQPSARRKVRTTIFLGYTSNMISSGVRETIRFLVQHKLVDAVVTTAGGVEEDFIKCMADTYVGDFHLSGTALRKQGINRIGNLLVPNDNYVKFEQWMMPILDQMLHEQQNEGVVWSPSTMIRRFGKEIDNEESVYYWAYKNDIPVFCPAITDGSIGDMIYFHSVQNPGLIVDLVADIRAINYKAEFSKHTGMVILGGGLVKHHICNANLMRNGADHAVFINTAQEFDGSDAGARPDEAISWGKIRLDAKPVKIYGEASMIFPLLVAQTFARRVHPKK</sequence>
<accession>A9UV86</accession>
<keyword evidence="10" id="KW-1185">Reference proteome</keyword>
<evidence type="ECO:0000256" key="3">
    <source>
        <dbReference type="ARBA" id="ARBA00005041"/>
    </source>
</evidence>
<dbReference type="EMBL" id="CH991546">
    <property type="protein sequence ID" value="EDQ91038.1"/>
    <property type="molecule type" value="Genomic_DNA"/>
</dbReference>
<dbReference type="GO" id="GO:0034038">
    <property type="term" value="F:deoxyhypusine synthase activity"/>
    <property type="evidence" value="ECO:0000318"/>
    <property type="project" value="GO_Central"/>
</dbReference>
<comment type="catalytic activity">
    <reaction evidence="1">
        <text>[eIF5A protein]-L-lysine + spermidine = [eIF5A protein]-deoxyhypusine + propane-1,3-diamine</text>
        <dbReference type="Rhea" id="RHEA:33299"/>
        <dbReference type="Rhea" id="RHEA-COMP:10143"/>
        <dbReference type="Rhea" id="RHEA-COMP:10144"/>
        <dbReference type="ChEBI" id="CHEBI:29969"/>
        <dbReference type="ChEBI" id="CHEBI:57484"/>
        <dbReference type="ChEBI" id="CHEBI:57834"/>
        <dbReference type="ChEBI" id="CHEBI:82657"/>
        <dbReference type="EC" id="2.5.1.46"/>
    </reaction>
</comment>
<evidence type="ECO:0000313" key="10">
    <source>
        <dbReference type="Proteomes" id="UP000001357"/>
    </source>
</evidence>
<dbReference type="Gene3D" id="3.40.910.10">
    <property type="entry name" value="Deoxyhypusine synthase"/>
    <property type="match status" value="1"/>
</dbReference>
<dbReference type="GeneID" id="5889676"/>
<dbReference type="KEGG" id="mbr:MONBRDRAFT_15470"/>
<dbReference type="InterPro" id="IPR036982">
    <property type="entry name" value="Deoxyhypusine_synthase_sf"/>
</dbReference>
<evidence type="ECO:0000256" key="1">
    <source>
        <dbReference type="ARBA" id="ARBA00000952"/>
    </source>
</evidence>
<comment type="similarity">
    <text evidence="4">Belongs to the deoxyhypusine synthase family.</text>
</comment>
<evidence type="ECO:0000256" key="4">
    <source>
        <dbReference type="ARBA" id="ARBA00009892"/>
    </source>
</evidence>